<dbReference type="PROSITE" id="PS50011">
    <property type="entry name" value="PROTEIN_KINASE_DOM"/>
    <property type="match status" value="1"/>
</dbReference>
<evidence type="ECO:0000256" key="3">
    <source>
        <dbReference type="ARBA" id="ARBA00022777"/>
    </source>
</evidence>
<keyword evidence="2" id="KW-0547">Nucleotide-binding</keyword>
<gene>
    <name evidence="6" type="ORF">ESP62_013840</name>
</gene>
<dbReference type="InterPro" id="IPR011009">
    <property type="entry name" value="Kinase-like_dom_sf"/>
</dbReference>
<protein>
    <submittedName>
        <fullName evidence="6">Serine/threonine protein kinase</fullName>
    </submittedName>
</protein>
<dbReference type="PANTHER" id="PTHR43289:SF34">
    <property type="entry name" value="SERINE_THREONINE-PROTEIN KINASE YBDM-RELATED"/>
    <property type="match status" value="1"/>
</dbReference>
<dbReference type="CDD" id="cd14014">
    <property type="entry name" value="STKc_PknB_like"/>
    <property type="match status" value="1"/>
</dbReference>
<keyword evidence="6" id="KW-0723">Serine/threonine-protein kinase</keyword>
<keyword evidence="3 6" id="KW-0418">Kinase</keyword>
<evidence type="ECO:0000259" key="5">
    <source>
        <dbReference type="PROSITE" id="PS50011"/>
    </source>
</evidence>
<evidence type="ECO:0000256" key="2">
    <source>
        <dbReference type="ARBA" id="ARBA00022741"/>
    </source>
</evidence>
<dbReference type="OrthoDB" id="9769043at2"/>
<dbReference type="RefSeq" id="WP_129184620.1">
    <property type="nucleotide sequence ID" value="NZ_JAGIOG010000001.1"/>
</dbReference>
<evidence type="ECO:0000256" key="4">
    <source>
        <dbReference type="ARBA" id="ARBA00022840"/>
    </source>
</evidence>
<dbReference type="EMBL" id="SDPP02000003">
    <property type="protein sequence ID" value="KAA1376500.1"/>
    <property type="molecule type" value="Genomic_DNA"/>
</dbReference>
<sequence length="283" mass="30698">MSDTWGLAGGDTIAPGLTAVRAVGGGEVYEAWLAFDERLHAPVVVKLMRPGHVDVESSRTGLLREVEMLSCLNHPGVVRLFAYDDEAERPYLVLENIDGPNLSSLISKHGYLPLHQLLPLGLELSSALHYLRHEGVCHLDVKPSNVIMGAPAKLIDLSVAMPVVEARALDHPVGSDEYMAPEQCLPGEQGTIDHASDMWGLGATMFRAAAGYRAFDREPRWQQLTTDPAPLPHFVPTALGDLILACLAPDPTDRPLPSDVAGALEPMLERLPQARLSGFKISR</sequence>
<dbReference type="AlphaFoldDB" id="A0A641ALE0"/>
<feature type="domain" description="Protein kinase" evidence="5">
    <location>
        <begin position="17"/>
        <end position="268"/>
    </location>
</feature>
<dbReference type="PANTHER" id="PTHR43289">
    <property type="entry name" value="MITOGEN-ACTIVATED PROTEIN KINASE KINASE KINASE 20-RELATED"/>
    <property type="match status" value="1"/>
</dbReference>
<keyword evidence="7" id="KW-1185">Reference proteome</keyword>
<name>A0A641ALE0_9ACTN</name>
<organism evidence="6 7">
    <name type="scientific">Aeromicrobium fastidiosum</name>
    <dbReference type="NCBI Taxonomy" id="52699"/>
    <lineage>
        <taxon>Bacteria</taxon>
        <taxon>Bacillati</taxon>
        <taxon>Actinomycetota</taxon>
        <taxon>Actinomycetes</taxon>
        <taxon>Propionibacteriales</taxon>
        <taxon>Nocardioidaceae</taxon>
        <taxon>Aeromicrobium</taxon>
    </lineage>
</organism>
<comment type="caution">
    <text evidence="6">The sequence shown here is derived from an EMBL/GenBank/DDBJ whole genome shotgun (WGS) entry which is preliminary data.</text>
</comment>
<dbReference type="SMART" id="SM00220">
    <property type="entry name" value="S_TKc"/>
    <property type="match status" value="1"/>
</dbReference>
<dbReference type="Proteomes" id="UP001515100">
    <property type="component" value="Unassembled WGS sequence"/>
</dbReference>
<dbReference type="InterPro" id="IPR000719">
    <property type="entry name" value="Prot_kinase_dom"/>
</dbReference>
<reference evidence="6" key="1">
    <citation type="submission" date="2019-09" db="EMBL/GenBank/DDBJ databases">
        <authorList>
            <person name="Li J."/>
        </authorList>
    </citation>
    <scope>NUCLEOTIDE SEQUENCE [LARGE SCALE GENOMIC DNA]</scope>
    <source>
        <strain evidence="6">NRBC 14897</strain>
    </source>
</reference>
<keyword evidence="4" id="KW-0067">ATP-binding</keyword>
<dbReference type="Gene3D" id="1.10.510.10">
    <property type="entry name" value="Transferase(Phosphotransferase) domain 1"/>
    <property type="match status" value="1"/>
</dbReference>
<dbReference type="Gene3D" id="3.30.200.20">
    <property type="entry name" value="Phosphorylase Kinase, domain 1"/>
    <property type="match status" value="1"/>
</dbReference>
<dbReference type="GO" id="GO:0004674">
    <property type="term" value="F:protein serine/threonine kinase activity"/>
    <property type="evidence" value="ECO:0007669"/>
    <property type="project" value="UniProtKB-KW"/>
</dbReference>
<keyword evidence="1" id="KW-0808">Transferase</keyword>
<dbReference type="SUPFAM" id="SSF56112">
    <property type="entry name" value="Protein kinase-like (PK-like)"/>
    <property type="match status" value="1"/>
</dbReference>
<dbReference type="InterPro" id="IPR008271">
    <property type="entry name" value="Ser/Thr_kinase_AS"/>
</dbReference>
<dbReference type="PROSITE" id="PS00108">
    <property type="entry name" value="PROTEIN_KINASE_ST"/>
    <property type="match status" value="1"/>
</dbReference>
<dbReference type="GO" id="GO:0005524">
    <property type="term" value="F:ATP binding"/>
    <property type="evidence" value="ECO:0007669"/>
    <property type="project" value="UniProtKB-KW"/>
</dbReference>
<evidence type="ECO:0000313" key="6">
    <source>
        <dbReference type="EMBL" id="KAA1376500.1"/>
    </source>
</evidence>
<dbReference type="Pfam" id="PF00069">
    <property type="entry name" value="Pkinase"/>
    <property type="match status" value="1"/>
</dbReference>
<proteinExistence type="predicted"/>
<accession>A0A641ALE0</accession>
<evidence type="ECO:0000256" key="1">
    <source>
        <dbReference type="ARBA" id="ARBA00022679"/>
    </source>
</evidence>
<evidence type="ECO:0000313" key="7">
    <source>
        <dbReference type="Proteomes" id="UP001515100"/>
    </source>
</evidence>